<dbReference type="KEGG" id="dzi:111277565"/>
<gene>
    <name evidence="3" type="primary">LOC111277565</name>
</gene>
<organism evidence="2 3">
    <name type="scientific">Durio zibethinus</name>
    <name type="common">Durian</name>
    <dbReference type="NCBI Taxonomy" id="66656"/>
    <lineage>
        <taxon>Eukaryota</taxon>
        <taxon>Viridiplantae</taxon>
        <taxon>Streptophyta</taxon>
        <taxon>Embryophyta</taxon>
        <taxon>Tracheophyta</taxon>
        <taxon>Spermatophyta</taxon>
        <taxon>Magnoliopsida</taxon>
        <taxon>eudicotyledons</taxon>
        <taxon>Gunneridae</taxon>
        <taxon>Pentapetalae</taxon>
        <taxon>rosids</taxon>
        <taxon>malvids</taxon>
        <taxon>Malvales</taxon>
        <taxon>Malvaceae</taxon>
        <taxon>Helicteroideae</taxon>
        <taxon>Durio</taxon>
    </lineage>
</organism>
<dbReference type="PROSITE" id="PS51934">
    <property type="entry name" value="LRAT"/>
    <property type="match status" value="1"/>
</dbReference>
<evidence type="ECO:0000313" key="3">
    <source>
        <dbReference type="RefSeq" id="XP_022719719.1"/>
    </source>
</evidence>
<dbReference type="Proteomes" id="UP000515121">
    <property type="component" value="Unplaced"/>
</dbReference>
<accession>A0A6P5WUD9</accession>
<evidence type="ECO:0000313" key="2">
    <source>
        <dbReference type="Proteomes" id="UP000515121"/>
    </source>
</evidence>
<reference evidence="3" key="1">
    <citation type="submission" date="2025-08" db="UniProtKB">
        <authorList>
            <consortium name="RefSeq"/>
        </authorList>
    </citation>
    <scope>IDENTIFICATION</scope>
    <source>
        <tissue evidence="3">Fruit stalk</tissue>
    </source>
</reference>
<dbReference type="GeneID" id="111277565"/>
<dbReference type="OrthoDB" id="421951at2759"/>
<keyword evidence="2" id="KW-1185">Reference proteome</keyword>
<dbReference type="AlphaFoldDB" id="A0A6P5WUD9"/>
<dbReference type="PANTHER" id="PTHR46137">
    <property type="entry name" value="OS05G0310600 PROTEIN"/>
    <property type="match status" value="1"/>
</dbReference>
<dbReference type="PANTHER" id="PTHR46137:SF10">
    <property type="entry name" value="LRAT DOMAIN-CONTAINING PROTEIN"/>
    <property type="match status" value="1"/>
</dbReference>
<dbReference type="RefSeq" id="XP_022719719.1">
    <property type="nucleotide sequence ID" value="XM_022863984.1"/>
</dbReference>
<dbReference type="InterPro" id="IPR007053">
    <property type="entry name" value="LRAT_dom"/>
</dbReference>
<proteinExistence type="predicted"/>
<protein>
    <submittedName>
        <fullName evidence="3">Uncharacterized protein LOC111277565</fullName>
    </submittedName>
</protein>
<sequence length="189" mass="21287">MKPVRRDSLQRADHIFTPCSGGIYYHHGIYVGKATVTNPKNNGEEQEIYDAVIHFLGFYKKSSCKPQCKRCFYTSQNMGVIITCLDCFLDGSLVYVYEYGVSYLTFNFKSNGSCSYWDSYPPDKVIRTAYCFLDKQSFGDYHLVFNNCESFATYCKTGNAMSNQALFGSGLPGAAAYIIAKGILWGIKE</sequence>
<feature type="domain" description="LRAT" evidence="1">
    <location>
        <begin position="16"/>
        <end position="164"/>
    </location>
</feature>
<dbReference type="Pfam" id="PF04970">
    <property type="entry name" value="LRAT"/>
    <property type="match status" value="1"/>
</dbReference>
<dbReference type="Gene3D" id="3.90.1720.10">
    <property type="entry name" value="endopeptidase domain like (from Nostoc punctiforme)"/>
    <property type="match status" value="1"/>
</dbReference>
<evidence type="ECO:0000259" key="1">
    <source>
        <dbReference type="PROSITE" id="PS51934"/>
    </source>
</evidence>
<name>A0A6P5WUD9_DURZI</name>